<organism evidence="1 2">
    <name type="scientific">Holotrichia oblita</name>
    <name type="common">Chafer beetle</name>
    <dbReference type="NCBI Taxonomy" id="644536"/>
    <lineage>
        <taxon>Eukaryota</taxon>
        <taxon>Metazoa</taxon>
        <taxon>Ecdysozoa</taxon>
        <taxon>Arthropoda</taxon>
        <taxon>Hexapoda</taxon>
        <taxon>Insecta</taxon>
        <taxon>Pterygota</taxon>
        <taxon>Neoptera</taxon>
        <taxon>Endopterygota</taxon>
        <taxon>Coleoptera</taxon>
        <taxon>Polyphaga</taxon>
        <taxon>Scarabaeiformia</taxon>
        <taxon>Scarabaeidae</taxon>
        <taxon>Melolonthinae</taxon>
        <taxon>Holotrichia</taxon>
    </lineage>
</organism>
<keyword evidence="2" id="KW-1185">Reference proteome</keyword>
<evidence type="ECO:0000313" key="2">
    <source>
        <dbReference type="Proteomes" id="UP001056778"/>
    </source>
</evidence>
<comment type="caution">
    <text evidence="1">The sequence shown here is derived from an EMBL/GenBank/DDBJ whole genome shotgun (WGS) entry which is preliminary data.</text>
</comment>
<dbReference type="EMBL" id="CM043018">
    <property type="protein sequence ID" value="KAI4463911.1"/>
    <property type="molecule type" value="Genomic_DNA"/>
</dbReference>
<reference evidence="1" key="1">
    <citation type="submission" date="2022-04" db="EMBL/GenBank/DDBJ databases">
        <title>Chromosome-scale genome assembly of Holotrichia oblita Faldermann.</title>
        <authorList>
            <person name="Rongchong L."/>
        </authorList>
    </citation>
    <scope>NUCLEOTIDE SEQUENCE</scope>
    <source>
        <strain evidence="1">81SQS9</strain>
    </source>
</reference>
<dbReference type="Proteomes" id="UP001056778">
    <property type="component" value="Chromosome 4"/>
</dbReference>
<name>A0ACB9TAQ1_HOLOL</name>
<evidence type="ECO:0000313" key="1">
    <source>
        <dbReference type="EMBL" id="KAI4463911.1"/>
    </source>
</evidence>
<protein>
    <submittedName>
        <fullName evidence="1">Protein arginine n-methyltransferase</fullName>
    </submittedName>
</protein>
<accession>A0ACB9TAQ1</accession>
<gene>
    <name evidence="1" type="ORF">MML48_4g00007436</name>
</gene>
<sequence>MGDIDAQTITEVCCASIEDNEDSDGWDEMEVTGEQTTCLFCSSQFHTIAVALDHCRTEHNFDLLELKTKYNMDYFDDLGSAPSTPHYAIDGKTPISNITYAELQRQIQELTVQLRHKDALLQNAMQDISKMKQVTRTIVEAGDSMETSMNACVASVPVGYDSEYFNSYSHFGIHHEMLNDKIRTESYRDAILGNVNIFKGKTVLDVGCGTGILSMFAAKAEAKMVYGIDQSDVIYKAMEIVR</sequence>
<proteinExistence type="predicted"/>